<dbReference type="Pfam" id="PF09945">
    <property type="entry name" value="DUF2177"/>
    <property type="match status" value="1"/>
</dbReference>
<organism evidence="2">
    <name type="scientific">viral metagenome</name>
    <dbReference type="NCBI Taxonomy" id="1070528"/>
    <lineage>
        <taxon>unclassified sequences</taxon>
        <taxon>metagenomes</taxon>
        <taxon>organismal metagenomes</taxon>
    </lineage>
</organism>
<dbReference type="InterPro" id="IPR018687">
    <property type="entry name" value="DUF2177_membr"/>
</dbReference>
<proteinExistence type="predicted"/>
<keyword evidence="1" id="KW-0812">Transmembrane</keyword>
<feature type="transmembrane region" description="Helical" evidence="1">
    <location>
        <begin position="107"/>
        <end position="125"/>
    </location>
</feature>
<sequence>MNFYTSLTLSFILLFCLDISWITLNFQSYMTLVKKIQKEPFYLRMLSNLIAYICIFISFYLFIKIISIEGNTLLYSLLFGLAVYGTYSYTNCSTFKNYTYYNAFKDTAWGCVLYLIPGLLFNYLYKNKLII</sequence>
<dbReference type="EMBL" id="MN739403">
    <property type="protein sequence ID" value="QHT02918.1"/>
    <property type="molecule type" value="Genomic_DNA"/>
</dbReference>
<dbReference type="AlphaFoldDB" id="A0A6C0CEB9"/>
<keyword evidence="1" id="KW-1133">Transmembrane helix</keyword>
<feature type="transmembrane region" description="Helical" evidence="1">
    <location>
        <begin position="70"/>
        <end position="87"/>
    </location>
</feature>
<protein>
    <recommendedName>
        <fullName evidence="3">DUF2177 domain-containing protein</fullName>
    </recommendedName>
</protein>
<feature type="transmembrane region" description="Helical" evidence="1">
    <location>
        <begin position="41"/>
        <end position="63"/>
    </location>
</feature>
<name>A0A6C0CEB9_9ZZZZ</name>
<evidence type="ECO:0000256" key="1">
    <source>
        <dbReference type="SAM" id="Phobius"/>
    </source>
</evidence>
<keyword evidence="1" id="KW-0472">Membrane</keyword>
<reference evidence="2" key="1">
    <citation type="journal article" date="2020" name="Nature">
        <title>Giant virus diversity and host interactions through global metagenomics.</title>
        <authorList>
            <person name="Schulz F."/>
            <person name="Roux S."/>
            <person name="Paez-Espino D."/>
            <person name="Jungbluth S."/>
            <person name="Walsh D.A."/>
            <person name="Denef V.J."/>
            <person name="McMahon K.D."/>
            <person name="Konstantinidis K.T."/>
            <person name="Eloe-Fadrosh E.A."/>
            <person name="Kyrpides N.C."/>
            <person name="Woyke T."/>
        </authorList>
    </citation>
    <scope>NUCLEOTIDE SEQUENCE</scope>
    <source>
        <strain evidence="2">GVMAG-M-3300020727-4</strain>
    </source>
</reference>
<accession>A0A6C0CEB9</accession>
<evidence type="ECO:0008006" key="3">
    <source>
        <dbReference type="Google" id="ProtNLM"/>
    </source>
</evidence>
<evidence type="ECO:0000313" key="2">
    <source>
        <dbReference type="EMBL" id="QHT02918.1"/>
    </source>
</evidence>